<keyword evidence="2" id="KW-1185">Reference proteome</keyword>
<comment type="caution">
    <text evidence="1">The sequence shown here is derived from an EMBL/GenBank/DDBJ whole genome shotgun (WGS) entry which is preliminary data.</text>
</comment>
<name>A0ACC2T8N1_9FUNG</name>
<evidence type="ECO:0000313" key="1">
    <source>
        <dbReference type="EMBL" id="KAJ9070955.1"/>
    </source>
</evidence>
<protein>
    <submittedName>
        <fullName evidence="1">Histone H4-like TAF Taf6, SAGA complex subunit</fullName>
    </submittedName>
</protein>
<organism evidence="1 2">
    <name type="scientific">Entomophthora muscae</name>
    <dbReference type="NCBI Taxonomy" id="34485"/>
    <lineage>
        <taxon>Eukaryota</taxon>
        <taxon>Fungi</taxon>
        <taxon>Fungi incertae sedis</taxon>
        <taxon>Zoopagomycota</taxon>
        <taxon>Entomophthoromycotina</taxon>
        <taxon>Entomophthoromycetes</taxon>
        <taxon>Entomophthorales</taxon>
        <taxon>Entomophthoraceae</taxon>
        <taxon>Entomophthora</taxon>
    </lineage>
</organism>
<accession>A0ACC2T8N1</accession>
<reference evidence="1" key="1">
    <citation type="submission" date="2022-04" db="EMBL/GenBank/DDBJ databases">
        <title>Genome of the entomopathogenic fungus Entomophthora muscae.</title>
        <authorList>
            <person name="Elya C."/>
            <person name="Lovett B.R."/>
            <person name="Lee E."/>
            <person name="Macias A.M."/>
            <person name="Hajek A.E."/>
            <person name="De Bivort B.L."/>
            <person name="Kasson M.T."/>
            <person name="De Fine Licht H.H."/>
            <person name="Stajich J.E."/>
        </authorList>
    </citation>
    <scope>NUCLEOTIDE SEQUENCE</scope>
    <source>
        <strain evidence="1">Berkeley</strain>
    </source>
</reference>
<gene>
    <name evidence="1" type="primary">taf6_2</name>
    <name evidence="1" type="ORF">DSO57_1002171</name>
</gene>
<sequence>MGISENSLVSTYPHEVIQDTSESLAISVSDEAVAALATDVEFRISEIVQEATKFMRHAKRNYLTTEDINHAIRVRSVEPVYGFNATGGINFEKVSYSNQDLYYLTDKEIDFDTLLASPLPPVPAEVTFTVHWLAIDGVQPAIPQNPTNLEPPEELPLKKLKIAEHSSTNNQKQAAVEVRPLVKQVLCRELRVYFERVASAVVANEPQLRDSVFESMRNVPGLHQLLPHFTQFITEKVKKNMRNLTLLSSMLSFVDAILVNPNFYVEPYLHQFLPALFSCLLGNPIGGSGPSTEELTPWKVRRRAGELIASICRKYSIMYPVLLPRVTKTLLRALFDPSKSLPTVYGAVLGIGLLGSTQVVKVLCPNLGHIGPRLQAAHQEGKAEEATKVVQIIVEVLSKAAQHEVLLENRDISEPAKKVTQAQLDEHLNCPALSGALRHSPQIDAILELFTLPIQENI</sequence>
<dbReference type="Proteomes" id="UP001165960">
    <property type="component" value="Unassembled WGS sequence"/>
</dbReference>
<proteinExistence type="predicted"/>
<evidence type="ECO:0000313" key="2">
    <source>
        <dbReference type="Proteomes" id="UP001165960"/>
    </source>
</evidence>
<dbReference type="EMBL" id="QTSX02003555">
    <property type="protein sequence ID" value="KAJ9070955.1"/>
    <property type="molecule type" value="Genomic_DNA"/>
</dbReference>